<evidence type="ECO:0000256" key="3">
    <source>
        <dbReference type="ARBA" id="ARBA00022676"/>
    </source>
</evidence>
<dbReference type="EC" id="2.4.99.28" evidence="11"/>
<dbReference type="PATRIC" id="fig|1610491.3.peg.1872"/>
<dbReference type="UniPathway" id="UPA00219"/>
<comment type="caution">
    <text evidence="13">The sequence shown here is derived from an EMBL/GenBank/DDBJ whole genome shotgun (WGS) entry which is preliminary data.</text>
</comment>
<dbReference type="InterPro" id="IPR011812">
    <property type="entry name" value="Pep_trsgly"/>
</dbReference>
<dbReference type="InterPro" id="IPR023346">
    <property type="entry name" value="Lysozyme-like_dom_sf"/>
</dbReference>
<protein>
    <recommendedName>
        <fullName evidence="11">Biosynthetic peptidoglycan transglycosylase</fullName>
        <ecNumber evidence="11">2.4.99.28</ecNumber>
    </recommendedName>
    <alternativeName>
        <fullName evidence="11">Glycan polymerase</fullName>
    </alternativeName>
    <alternativeName>
        <fullName evidence="11">Peptidoglycan glycosyltransferase MtgA</fullName>
        <shortName evidence="11">PGT</shortName>
    </alternativeName>
</protein>
<dbReference type="PANTHER" id="PTHR30400:SF0">
    <property type="entry name" value="BIOSYNTHETIC PEPTIDOGLYCAN TRANSGLYCOSYLASE"/>
    <property type="match status" value="1"/>
</dbReference>
<keyword evidence="9 11" id="KW-0472">Membrane</keyword>
<dbReference type="NCBIfam" id="TIGR02070">
    <property type="entry name" value="mono_pep_trsgly"/>
    <property type="match status" value="1"/>
</dbReference>
<dbReference type="Gene3D" id="1.10.3810.10">
    <property type="entry name" value="Biosynthetic peptidoglycan transglycosylase-like"/>
    <property type="match status" value="1"/>
</dbReference>
<keyword evidence="14" id="KW-1185">Reference proteome</keyword>
<dbReference type="SUPFAM" id="SSF53955">
    <property type="entry name" value="Lysozyme-like"/>
    <property type="match status" value="1"/>
</dbReference>
<dbReference type="HAMAP" id="MF_00766">
    <property type="entry name" value="PGT_MtgA"/>
    <property type="match status" value="1"/>
</dbReference>
<keyword evidence="2 11" id="KW-0997">Cell inner membrane</keyword>
<evidence type="ECO:0000256" key="11">
    <source>
        <dbReference type="HAMAP-Rule" id="MF_00766"/>
    </source>
</evidence>
<feature type="transmembrane region" description="Helical" evidence="11">
    <location>
        <begin position="21"/>
        <end position="46"/>
    </location>
</feature>
<dbReference type="GO" id="GO:0009252">
    <property type="term" value="P:peptidoglycan biosynthetic process"/>
    <property type="evidence" value="ECO:0007669"/>
    <property type="project" value="UniProtKB-UniRule"/>
</dbReference>
<dbReference type="Proteomes" id="UP000050580">
    <property type="component" value="Unassembled WGS sequence"/>
</dbReference>
<evidence type="ECO:0000256" key="1">
    <source>
        <dbReference type="ARBA" id="ARBA00022475"/>
    </source>
</evidence>
<evidence type="ECO:0000259" key="12">
    <source>
        <dbReference type="Pfam" id="PF00912"/>
    </source>
</evidence>
<name>A0A0U1PZ17_9BURK</name>
<keyword evidence="8 11" id="KW-1133">Transmembrane helix</keyword>
<dbReference type="InterPro" id="IPR001264">
    <property type="entry name" value="Glyco_trans_51"/>
</dbReference>
<keyword evidence="7 11" id="KW-0573">Peptidoglycan synthesis</keyword>
<dbReference type="GO" id="GO:0008360">
    <property type="term" value="P:regulation of cell shape"/>
    <property type="evidence" value="ECO:0007669"/>
    <property type="project" value="UniProtKB-KW"/>
</dbReference>
<dbReference type="STRING" id="1610491.AAV94_08795"/>
<keyword evidence="1 11" id="KW-1003">Cell membrane</keyword>
<dbReference type="GO" id="GO:0005886">
    <property type="term" value="C:plasma membrane"/>
    <property type="evidence" value="ECO:0007669"/>
    <property type="project" value="UniProtKB-SubCell"/>
</dbReference>
<evidence type="ECO:0000256" key="9">
    <source>
        <dbReference type="ARBA" id="ARBA00023136"/>
    </source>
</evidence>
<evidence type="ECO:0000313" key="13">
    <source>
        <dbReference type="EMBL" id="KKW67726.1"/>
    </source>
</evidence>
<dbReference type="RefSeq" id="WP_046741948.1">
    <property type="nucleotide sequence ID" value="NZ_LBNQ01000025.1"/>
</dbReference>
<organism evidence="13 14">
    <name type="scientific">Lampropedia cohaerens</name>
    <dbReference type="NCBI Taxonomy" id="1610491"/>
    <lineage>
        <taxon>Bacteria</taxon>
        <taxon>Pseudomonadati</taxon>
        <taxon>Pseudomonadota</taxon>
        <taxon>Betaproteobacteria</taxon>
        <taxon>Burkholderiales</taxon>
        <taxon>Comamonadaceae</taxon>
        <taxon>Lampropedia</taxon>
    </lineage>
</organism>
<keyword evidence="10 11" id="KW-0961">Cell wall biogenesis/degradation</keyword>
<dbReference type="AlphaFoldDB" id="A0A0U1PZ17"/>
<dbReference type="EMBL" id="LBNQ01000025">
    <property type="protein sequence ID" value="KKW67726.1"/>
    <property type="molecule type" value="Genomic_DNA"/>
</dbReference>
<dbReference type="GO" id="GO:0008955">
    <property type="term" value="F:peptidoglycan glycosyltransferase activity"/>
    <property type="evidence" value="ECO:0007669"/>
    <property type="project" value="UniProtKB-UniRule"/>
</dbReference>
<dbReference type="InterPro" id="IPR036950">
    <property type="entry name" value="PBP_transglycosylase"/>
</dbReference>
<keyword evidence="5 11" id="KW-0812">Transmembrane</keyword>
<dbReference type="GO" id="GO:0009274">
    <property type="term" value="C:peptidoglycan-based cell wall"/>
    <property type="evidence" value="ECO:0007669"/>
    <property type="project" value="InterPro"/>
</dbReference>
<comment type="subcellular location">
    <subcellularLocation>
        <location evidence="11">Cell inner membrane</location>
        <topology evidence="11">Single-pass membrane protein</topology>
    </subcellularLocation>
</comment>
<dbReference type="PANTHER" id="PTHR30400">
    <property type="entry name" value="MONOFUNCTIONAL BIOSYNTHETIC PEPTIDOGLYCAN TRANSGLYCOSYLASE"/>
    <property type="match status" value="1"/>
</dbReference>
<evidence type="ECO:0000256" key="5">
    <source>
        <dbReference type="ARBA" id="ARBA00022692"/>
    </source>
</evidence>
<evidence type="ECO:0000256" key="10">
    <source>
        <dbReference type="ARBA" id="ARBA00023316"/>
    </source>
</evidence>
<dbReference type="GO" id="GO:0071555">
    <property type="term" value="P:cell wall organization"/>
    <property type="evidence" value="ECO:0007669"/>
    <property type="project" value="UniProtKB-KW"/>
</dbReference>
<comment type="similarity">
    <text evidence="11">Belongs to the glycosyltransferase 51 family.</text>
</comment>
<comment type="function">
    <text evidence="11">Peptidoglycan polymerase that catalyzes glycan chain elongation from lipid-linked precursors.</text>
</comment>
<keyword evidence="3 11" id="KW-0328">Glycosyltransferase</keyword>
<dbReference type="Pfam" id="PF00912">
    <property type="entry name" value="Transgly"/>
    <property type="match status" value="1"/>
</dbReference>
<gene>
    <name evidence="11" type="primary">mtgA</name>
    <name evidence="13" type="ORF">AAV94_08795</name>
</gene>
<sequence length="242" mass="27412">MTVSVSNRLRNNPVTRWMWRWLILCALAGLCLQLYFLLATLSLNLWQPPSTAFQRTAIWQNLVQQRAVRWQHTPVSGAAISDHARRAVIASEDSLFFSHRGVDWQALRNAWQSNLQSERVLGGSTITQQLAKNLFLSGERSFVRKGQELLLAWMLEAALPKQRILDIYLNQIEWGDSIYGIEAAARHYFGTSARQLSAAQAAKLAVLLPSPRRLGANPHSRYVNQRTRVIVQRMGAVELPGK</sequence>
<evidence type="ECO:0000256" key="6">
    <source>
        <dbReference type="ARBA" id="ARBA00022960"/>
    </source>
</evidence>
<feature type="domain" description="Glycosyl transferase family 51" evidence="12">
    <location>
        <begin position="69"/>
        <end position="234"/>
    </location>
</feature>
<reference evidence="13 14" key="1">
    <citation type="submission" date="2015-05" db="EMBL/GenBank/DDBJ databases">
        <title>Draft genome sequence of Lampropedia sp. CT6, isolated from the microbial mat of a hot water spring, located at Manikaran, India.</title>
        <authorList>
            <person name="Tripathi C."/>
            <person name="Rani P."/>
            <person name="Mahato N.K."/>
            <person name="Lal R."/>
        </authorList>
    </citation>
    <scope>NUCLEOTIDE SEQUENCE [LARGE SCALE GENOMIC DNA]</scope>
    <source>
        <strain evidence="13 14">CT6</strain>
    </source>
</reference>
<proteinExistence type="inferred from homology"/>
<evidence type="ECO:0000313" key="14">
    <source>
        <dbReference type="Proteomes" id="UP000050580"/>
    </source>
</evidence>
<comment type="catalytic activity">
    <reaction evidence="11">
        <text>[GlcNAc-(1-&gt;4)-Mur2Ac(oyl-L-Ala-gamma-D-Glu-L-Lys-D-Ala-D-Ala)](n)-di-trans,octa-cis-undecaprenyl diphosphate + beta-D-GlcNAc-(1-&gt;4)-Mur2Ac(oyl-L-Ala-gamma-D-Glu-L-Lys-D-Ala-D-Ala)-di-trans,octa-cis-undecaprenyl diphosphate = [GlcNAc-(1-&gt;4)-Mur2Ac(oyl-L-Ala-gamma-D-Glu-L-Lys-D-Ala-D-Ala)](n+1)-di-trans,octa-cis-undecaprenyl diphosphate + di-trans,octa-cis-undecaprenyl diphosphate + H(+)</text>
        <dbReference type="Rhea" id="RHEA:23708"/>
        <dbReference type="Rhea" id="RHEA-COMP:9602"/>
        <dbReference type="Rhea" id="RHEA-COMP:9603"/>
        <dbReference type="ChEBI" id="CHEBI:15378"/>
        <dbReference type="ChEBI" id="CHEBI:58405"/>
        <dbReference type="ChEBI" id="CHEBI:60033"/>
        <dbReference type="ChEBI" id="CHEBI:78435"/>
        <dbReference type="EC" id="2.4.99.28"/>
    </reaction>
</comment>
<keyword evidence="4 11" id="KW-0808">Transferase</keyword>
<keyword evidence="6 11" id="KW-0133">Cell shape</keyword>
<comment type="pathway">
    <text evidence="11">Cell wall biogenesis; peptidoglycan biosynthesis.</text>
</comment>
<evidence type="ECO:0000256" key="8">
    <source>
        <dbReference type="ARBA" id="ARBA00022989"/>
    </source>
</evidence>
<dbReference type="GO" id="GO:0016763">
    <property type="term" value="F:pentosyltransferase activity"/>
    <property type="evidence" value="ECO:0007669"/>
    <property type="project" value="InterPro"/>
</dbReference>
<evidence type="ECO:0000256" key="2">
    <source>
        <dbReference type="ARBA" id="ARBA00022519"/>
    </source>
</evidence>
<accession>A0A0U1PZ17</accession>
<evidence type="ECO:0000256" key="4">
    <source>
        <dbReference type="ARBA" id="ARBA00022679"/>
    </source>
</evidence>
<evidence type="ECO:0000256" key="7">
    <source>
        <dbReference type="ARBA" id="ARBA00022984"/>
    </source>
</evidence>